<dbReference type="InterPro" id="IPR036388">
    <property type="entry name" value="WH-like_DNA-bd_sf"/>
</dbReference>
<proteinExistence type="predicted"/>
<dbReference type="InterPro" id="IPR000485">
    <property type="entry name" value="AsnC-type_HTH_dom"/>
</dbReference>
<dbReference type="PANTHER" id="PTHR43537">
    <property type="entry name" value="TRANSCRIPTIONAL REGULATOR, GNTR FAMILY"/>
    <property type="match status" value="1"/>
</dbReference>
<dbReference type="Gene3D" id="1.10.10.10">
    <property type="entry name" value="Winged helix-like DNA-binding domain superfamily/Winged helix DNA-binding domain"/>
    <property type="match status" value="1"/>
</dbReference>
<dbReference type="AlphaFoldDB" id="A0A9D6V2N5"/>
<dbReference type="SMART" id="SM00345">
    <property type="entry name" value="HTH_GNTR"/>
    <property type="match status" value="1"/>
</dbReference>
<dbReference type="GO" id="GO:0003700">
    <property type="term" value="F:DNA-binding transcription factor activity"/>
    <property type="evidence" value="ECO:0007669"/>
    <property type="project" value="InterPro"/>
</dbReference>
<evidence type="ECO:0000313" key="6">
    <source>
        <dbReference type="Proteomes" id="UP000807825"/>
    </source>
</evidence>
<gene>
    <name evidence="5" type="ORF">HY912_15895</name>
</gene>
<dbReference type="PROSITE" id="PS50949">
    <property type="entry name" value="HTH_GNTR"/>
    <property type="match status" value="1"/>
</dbReference>
<feature type="non-terminal residue" evidence="5">
    <location>
        <position position="124"/>
    </location>
</feature>
<feature type="domain" description="HTH gntR-type" evidence="4">
    <location>
        <begin position="20"/>
        <end position="87"/>
    </location>
</feature>
<dbReference type="Gene3D" id="1.20.120.530">
    <property type="entry name" value="GntR ligand-binding domain-like"/>
    <property type="match status" value="1"/>
</dbReference>
<dbReference type="InterPro" id="IPR000524">
    <property type="entry name" value="Tscrpt_reg_HTH_GntR"/>
</dbReference>
<dbReference type="CDD" id="cd07377">
    <property type="entry name" value="WHTH_GntR"/>
    <property type="match status" value="1"/>
</dbReference>
<dbReference type="PANTHER" id="PTHR43537:SF24">
    <property type="entry name" value="GLUCONATE OPERON TRANSCRIPTIONAL REPRESSOR"/>
    <property type="match status" value="1"/>
</dbReference>
<dbReference type="SUPFAM" id="SSF46785">
    <property type="entry name" value="Winged helix' DNA-binding domain"/>
    <property type="match status" value="1"/>
</dbReference>
<dbReference type="EMBL" id="JACRDE010000411">
    <property type="protein sequence ID" value="MBI5250971.1"/>
    <property type="molecule type" value="Genomic_DNA"/>
</dbReference>
<evidence type="ECO:0000259" key="4">
    <source>
        <dbReference type="PROSITE" id="PS50949"/>
    </source>
</evidence>
<dbReference type="InterPro" id="IPR036390">
    <property type="entry name" value="WH_DNA-bd_sf"/>
</dbReference>
<dbReference type="InterPro" id="IPR008920">
    <property type="entry name" value="TF_FadR/GntR_C"/>
</dbReference>
<evidence type="ECO:0000256" key="2">
    <source>
        <dbReference type="ARBA" id="ARBA00023125"/>
    </source>
</evidence>
<comment type="caution">
    <text evidence="5">The sequence shown here is derived from an EMBL/GenBank/DDBJ whole genome shotgun (WGS) entry which is preliminary data.</text>
</comment>
<evidence type="ECO:0000313" key="5">
    <source>
        <dbReference type="EMBL" id="MBI5250971.1"/>
    </source>
</evidence>
<evidence type="ECO:0000256" key="3">
    <source>
        <dbReference type="ARBA" id="ARBA00023163"/>
    </source>
</evidence>
<keyword evidence="1" id="KW-0805">Transcription regulation</keyword>
<keyword evidence="2" id="KW-0238">DNA-binding</keyword>
<dbReference type="PRINTS" id="PR00033">
    <property type="entry name" value="HTHASNC"/>
</dbReference>
<dbReference type="GO" id="GO:0043565">
    <property type="term" value="F:sequence-specific DNA binding"/>
    <property type="evidence" value="ECO:0007669"/>
    <property type="project" value="InterPro"/>
</dbReference>
<protein>
    <submittedName>
        <fullName evidence="5">GntR family transcriptional regulator</fullName>
    </submittedName>
</protein>
<organism evidence="5 6">
    <name type="scientific">Desulfomonile tiedjei</name>
    <dbReference type="NCBI Taxonomy" id="2358"/>
    <lineage>
        <taxon>Bacteria</taxon>
        <taxon>Pseudomonadati</taxon>
        <taxon>Thermodesulfobacteriota</taxon>
        <taxon>Desulfomonilia</taxon>
        <taxon>Desulfomonilales</taxon>
        <taxon>Desulfomonilaceae</taxon>
        <taxon>Desulfomonile</taxon>
    </lineage>
</organism>
<accession>A0A9D6V2N5</accession>
<sequence length="124" mass="13852">MISDKIESFADALRPLENRKSAGEHIFEHLKQAIIRGDIPAGSRVVETRIAETLGVSRTPVREAIHKLEREGFLSKQARTGFSVTGMTRGDIEECFGIRAVLEGYAARLATIRHTPEQLRPLTR</sequence>
<reference evidence="5" key="1">
    <citation type="submission" date="2020-07" db="EMBL/GenBank/DDBJ databases">
        <title>Huge and variable diversity of episymbiotic CPR bacteria and DPANN archaea in groundwater ecosystems.</title>
        <authorList>
            <person name="He C.Y."/>
            <person name="Keren R."/>
            <person name="Whittaker M."/>
            <person name="Farag I.F."/>
            <person name="Doudna J."/>
            <person name="Cate J.H.D."/>
            <person name="Banfield J.F."/>
        </authorList>
    </citation>
    <scope>NUCLEOTIDE SEQUENCE</scope>
    <source>
        <strain evidence="5">NC_groundwater_1664_Pr3_B-0.1um_52_9</strain>
    </source>
</reference>
<evidence type="ECO:0000256" key="1">
    <source>
        <dbReference type="ARBA" id="ARBA00023015"/>
    </source>
</evidence>
<keyword evidence="3" id="KW-0804">Transcription</keyword>
<dbReference type="Pfam" id="PF00392">
    <property type="entry name" value="GntR"/>
    <property type="match status" value="1"/>
</dbReference>
<dbReference type="PRINTS" id="PR00035">
    <property type="entry name" value="HTHGNTR"/>
</dbReference>
<name>A0A9D6V2N5_9BACT</name>
<dbReference type="Proteomes" id="UP000807825">
    <property type="component" value="Unassembled WGS sequence"/>
</dbReference>